<accession>A0A974I051</accession>
<proteinExistence type="predicted"/>
<dbReference type="EMBL" id="CM004467">
    <property type="protein sequence ID" value="OCT96784.1"/>
    <property type="molecule type" value="Genomic_DNA"/>
</dbReference>
<organism evidence="1 2">
    <name type="scientific">Xenopus laevis</name>
    <name type="common">African clawed frog</name>
    <dbReference type="NCBI Taxonomy" id="8355"/>
    <lineage>
        <taxon>Eukaryota</taxon>
        <taxon>Metazoa</taxon>
        <taxon>Chordata</taxon>
        <taxon>Craniata</taxon>
        <taxon>Vertebrata</taxon>
        <taxon>Euteleostomi</taxon>
        <taxon>Amphibia</taxon>
        <taxon>Batrachia</taxon>
        <taxon>Anura</taxon>
        <taxon>Pipoidea</taxon>
        <taxon>Pipidae</taxon>
        <taxon>Xenopodinae</taxon>
        <taxon>Xenopus</taxon>
        <taxon>Xenopus</taxon>
    </lineage>
</organism>
<gene>
    <name evidence="1" type="ORF">XELAEV_18008999mg</name>
</gene>
<name>A0A974I051_XENLA</name>
<evidence type="ECO:0000313" key="2">
    <source>
        <dbReference type="Proteomes" id="UP000694892"/>
    </source>
</evidence>
<reference evidence="2" key="1">
    <citation type="journal article" date="2016" name="Nature">
        <title>Genome evolution in the allotetraploid frog Xenopus laevis.</title>
        <authorList>
            <person name="Session A.M."/>
            <person name="Uno Y."/>
            <person name="Kwon T."/>
            <person name="Chapman J.A."/>
            <person name="Toyoda A."/>
            <person name="Takahashi S."/>
            <person name="Fukui A."/>
            <person name="Hikosaka A."/>
            <person name="Suzuki A."/>
            <person name="Kondo M."/>
            <person name="van Heeringen S.J."/>
            <person name="Quigley I."/>
            <person name="Heinz S."/>
            <person name="Ogino H."/>
            <person name="Ochi H."/>
            <person name="Hellsten U."/>
            <person name="Lyons J.B."/>
            <person name="Simakov O."/>
            <person name="Putnam N."/>
            <person name="Stites J."/>
            <person name="Kuroki Y."/>
            <person name="Tanaka T."/>
            <person name="Michiue T."/>
            <person name="Watanabe M."/>
            <person name="Bogdanovic O."/>
            <person name="Lister R."/>
            <person name="Georgiou G."/>
            <person name="Paranjpe S.S."/>
            <person name="van Kruijsbergen I."/>
            <person name="Shu S."/>
            <person name="Carlson J."/>
            <person name="Kinoshita T."/>
            <person name="Ohta Y."/>
            <person name="Mawaribuchi S."/>
            <person name="Jenkins J."/>
            <person name="Grimwood J."/>
            <person name="Schmutz J."/>
            <person name="Mitros T."/>
            <person name="Mozaffari S.V."/>
            <person name="Suzuki Y."/>
            <person name="Haramoto Y."/>
            <person name="Yamamoto T.S."/>
            <person name="Takagi C."/>
            <person name="Heald R."/>
            <person name="Miller K."/>
            <person name="Haudenschild C."/>
            <person name="Kitzman J."/>
            <person name="Nakayama T."/>
            <person name="Izutsu Y."/>
            <person name="Robert J."/>
            <person name="Fortriede J."/>
            <person name="Burns K."/>
            <person name="Lotay V."/>
            <person name="Karimi K."/>
            <person name="Yasuoka Y."/>
            <person name="Dichmann D.S."/>
            <person name="Flajnik M.F."/>
            <person name="Houston D.W."/>
            <person name="Shendure J."/>
            <person name="DuPasquier L."/>
            <person name="Vize P.D."/>
            <person name="Zorn A.M."/>
            <person name="Ito M."/>
            <person name="Marcotte E.M."/>
            <person name="Wallingford J.B."/>
            <person name="Ito Y."/>
            <person name="Asashima M."/>
            <person name="Ueno N."/>
            <person name="Matsuda Y."/>
            <person name="Veenstra G.J."/>
            <person name="Fujiyama A."/>
            <person name="Harland R.M."/>
            <person name="Taira M."/>
            <person name="Rokhsar D.S."/>
        </authorList>
    </citation>
    <scope>NUCLEOTIDE SEQUENCE [LARGE SCALE GENOMIC DNA]</scope>
    <source>
        <strain evidence="2">J</strain>
    </source>
</reference>
<dbReference type="Proteomes" id="UP000694892">
    <property type="component" value="Chromosome 1S"/>
</dbReference>
<dbReference type="AlphaFoldDB" id="A0A974I051"/>
<evidence type="ECO:0000313" key="1">
    <source>
        <dbReference type="EMBL" id="OCT96784.1"/>
    </source>
</evidence>
<sequence>MFILDYNMRRVCILLCCGSAQMGAVVTCAHSLLQTPSLASQSSSQSASPIPECHILSTYIPAPILHPT</sequence>
<protein>
    <submittedName>
        <fullName evidence="1">Uncharacterized protein</fullName>
    </submittedName>
</protein>